<accession>E6Q5V4</accession>
<evidence type="ECO:0008006" key="2">
    <source>
        <dbReference type="Google" id="ProtNLM"/>
    </source>
</evidence>
<dbReference type="AlphaFoldDB" id="E6Q5V4"/>
<reference evidence="1" key="1">
    <citation type="submission" date="2009-10" db="EMBL/GenBank/DDBJ databases">
        <title>Diversity of trophic interactions inside an arsenic-rich microbial ecosystem.</title>
        <authorList>
            <person name="Bertin P.N."/>
            <person name="Heinrich-Salmeron A."/>
            <person name="Pelletier E."/>
            <person name="Goulhen-Chollet F."/>
            <person name="Arsene-Ploetze F."/>
            <person name="Gallien S."/>
            <person name="Calteau A."/>
            <person name="Vallenet D."/>
            <person name="Casiot C."/>
            <person name="Chane-Woon-Ming B."/>
            <person name="Giloteaux L."/>
            <person name="Barakat M."/>
            <person name="Bonnefoy V."/>
            <person name="Bruneel O."/>
            <person name="Chandler M."/>
            <person name="Cleiss J."/>
            <person name="Duran R."/>
            <person name="Elbaz-Poulichet F."/>
            <person name="Fonknechten N."/>
            <person name="Lauga B."/>
            <person name="Mornico D."/>
            <person name="Ortet P."/>
            <person name="Schaeffer C."/>
            <person name="Siguier P."/>
            <person name="Alexander Thil Smith A."/>
            <person name="Van Dorsselaer A."/>
            <person name="Weissenbach J."/>
            <person name="Medigue C."/>
            <person name="Le Paslier D."/>
        </authorList>
    </citation>
    <scope>NUCLEOTIDE SEQUENCE</scope>
</reference>
<comment type="caution">
    <text evidence="1">The sequence shown here is derived from an EMBL/GenBank/DDBJ whole genome shotgun (WGS) entry which is preliminary data.</text>
</comment>
<evidence type="ECO:0000313" key="1">
    <source>
        <dbReference type="EMBL" id="CBI02575.1"/>
    </source>
</evidence>
<gene>
    <name evidence="1" type="ORF">CARN4_2423</name>
</gene>
<dbReference type="PROSITE" id="PS51257">
    <property type="entry name" value="PROKAR_LIPOPROTEIN"/>
    <property type="match status" value="1"/>
</dbReference>
<name>E6Q5V4_9ZZZZ</name>
<proteinExistence type="predicted"/>
<sequence>MPRYGWERLLALARRISSEFPDAVFIGGVAVACHAMRANAALVESSHDADLYLSLAGKNEMRDRYEVLRNERLGKDSVLVDGEDFDLYVERQHRLAIPYDEASAFAEVIDEINVAALEHLLVLKIDAARDRRGSSKGDKDLRDIARIIVLLDTPRARLLANHLDEQRLAFLDLLETQRDIFSRMGLNPHDGSKLRRRLDEHLLRIRTLTNESP</sequence>
<protein>
    <recommendedName>
        <fullName evidence="2">Protein containing DUF1814</fullName>
    </recommendedName>
</protein>
<organism evidence="1">
    <name type="scientific">mine drainage metagenome</name>
    <dbReference type="NCBI Taxonomy" id="410659"/>
    <lineage>
        <taxon>unclassified sequences</taxon>
        <taxon>metagenomes</taxon>
        <taxon>ecological metagenomes</taxon>
    </lineage>
</organism>
<dbReference type="EMBL" id="CABO01000039">
    <property type="protein sequence ID" value="CBI02575.1"/>
    <property type="molecule type" value="Genomic_DNA"/>
</dbReference>